<sequence length="1216" mass="138134">MGLLSLNPTSTTSQMNTLPLATRPNGRIVYQSSRDADLPALYEVDEHIQVPNKRPAQRIFVLYQDLRTETVWKAFRKVANWAPPRGPTERVERGFEALDPANDDILYVRDMHGTGKEEDDVLSLWSINKTYYNRDELAELVKLRSDLIGAKEEVKLYKAVKTSNGYEGGIEFERSDQAISIDENGRAYFVTFSYQVQKALLAPSTGNKRQVGTETDHTELNNRLIRIGARASVRGMQKANPHMQEALHNQAELTNLPRIGHDENDGQTSYQLNIAHGTTASSDENLTASLGQFGGTHIDKNDSTTAPTAMTILSQSSDDVETEYFYVMDLGIAVKIKFGDTIFFSGLHFHVGGQPNFKDHVVDPQPYYRLTFIKYPSFSTLDTPSALAFAGLPPKGDVLSLSAEMRDPRLDPLTYKFLNPNWRENPAQRPCTQATSIYDAGALMSRKAYLQHISRGIDQLTAYLVSQAPEEYGLRWDKDTLIASFSILNEDRKRIRAEPWPLGPGWPSTSIHISEEDETEDMPMDPIPVPYDNQPRIEAIGRWAEHVHTTGETIGISILCDHRDPITNKITGASPQRRKGAINKARKEADISQHDDGVPFQDSKGKRKATNIGHGRNTKRRKNNEALVEEMMTDVDVIRQASTLINSFDINHLLKFESILTKPENQILLGSQFVEETQAIAFWDENTDTNLSDIIKVAGELTRIHASLCVGVPAQRLQEAYIQMINMTLWVWLRKFIRSPLPWVEKLHRDISIYLLDTSKEHVLDMRNYVPNITTTSTTTYTIPARQRPSFDIINASAIEDKMQDILSVWLDFPPRAEWECKSWFIEGILDYIGAEGLIIPSISWATTRLNDYVLERGRTAKLTHQNIQDWMATHLSYHPITRSTTLERQSLKRMVQYVLAQYPNWTPVLTCTNSEFRDDFSIVDIRTFIDIQEPLSVDPDQTITIPHTSARGHALKHFLSDVQRNDKKNIFRDLAPSRRHILEDAGPFSQDYLHTRAGFFSALIHRGITHHTEFLLEHKTIFTSIKDWKLTIALKPNKPPKYFCDPCAYGQAAKDRKIENADIYWTFSGKEALTSWLLHPGDQKIQFLDLYYKIRKAHIPAIGALTTYLLVVDYAIAGLVVHPEPLQMGQILFEIKAGGIGGLRTLGFPCRTVQETGEAFEFLMTKLSTYMTPEREERMVFNVFMVEHALCKLSRLGEKHAYTAAKAEWLQGIRL</sequence>
<evidence type="ECO:0000313" key="2">
    <source>
        <dbReference type="Proteomes" id="UP000308600"/>
    </source>
</evidence>
<dbReference type="Proteomes" id="UP000308600">
    <property type="component" value="Unassembled WGS sequence"/>
</dbReference>
<reference evidence="1 2" key="1">
    <citation type="journal article" date="2019" name="Nat. Ecol. Evol.">
        <title>Megaphylogeny resolves global patterns of mushroom evolution.</title>
        <authorList>
            <person name="Varga T."/>
            <person name="Krizsan K."/>
            <person name="Foldi C."/>
            <person name="Dima B."/>
            <person name="Sanchez-Garcia M."/>
            <person name="Sanchez-Ramirez S."/>
            <person name="Szollosi G.J."/>
            <person name="Szarkandi J.G."/>
            <person name="Papp V."/>
            <person name="Albert L."/>
            <person name="Andreopoulos W."/>
            <person name="Angelini C."/>
            <person name="Antonin V."/>
            <person name="Barry K.W."/>
            <person name="Bougher N.L."/>
            <person name="Buchanan P."/>
            <person name="Buyck B."/>
            <person name="Bense V."/>
            <person name="Catcheside P."/>
            <person name="Chovatia M."/>
            <person name="Cooper J."/>
            <person name="Damon W."/>
            <person name="Desjardin D."/>
            <person name="Finy P."/>
            <person name="Geml J."/>
            <person name="Haridas S."/>
            <person name="Hughes K."/>
            <person name="Justo A."/>
            <person name="Karasinski D."/>
            <person name="Kautmanova I."/>
            <person name="Kiss B."/>
            <person name="Kocsube S."/>
            <person name="Kotiranta H."/>
            <person name="LaButti K.M."/>
            <person name="Lechner B.E."/>
            <person name="Liimatainen K."/>
            <person name="Lipzen A."/>
            <person name="Lukacs Z."/>
            <person name="Mihaltcheva S."/>
            <person name="Morgado L.N."/>
            <person name="Niskanen T."/>
            <person name="Noordeloos M.E."/>
            <person name="Ohm R.A."/>
            <person name="Ortiz-Santana B."/>
            <person name="Ovrebo C."/>
            <person name="Racz N."/>
            <person name="Riley R."/>
            <person name="Savchenko A."/>
            <person name="Shiryaev A."/>
            <person name="Soop K."/>
            <person name="Spirin V."/>
            <person name="Szebenyi C."/>
            <person name="Tomsovsky M."/>
            <person name="Tulloss R.E."/>
            <person name="Uehling J."/>
            <person name="Grigoriev I.V."/>
            <person name="Vagvolgyi C."/>
            <person name="Papp T."/>
            <person name="Martin F.M."/>
            <person name="Miettinen O."/>
            <person name="Hibbett D.S."/>
            <person name="Nagy L.G."/>
        </authorList>
    </citation>
    <scope>NUCLEOTIDE SEQUENCE [LARGE SCALE GENOMIC DNA]</scope>
    <source>
        <strain evidence="1 2">NL-1719</strain>
    </source>
</reference>
<dbReference type="EMBL" id="ML208566">
    <property type="protein sequence ID" value="TFK62688.1"/>
    <property type="molecule type" value="Genomic_DNA"/>
</dbReference>
<accession>A0ACD3A9Y8</accession>
<organism evidence="1 2">
    <name type="scientific">Pluteus cervinus</name>
    <dbReference type="NCBI Taxonomy" id="181527"/>
    <lineage>
        <taxon>Eukaryota</taxon>
        <taxon>Fungi</taxon>
        <taxon>Dikarya</taxon>
        <taxon>Basidiomycota</taxon>
        <taxon>Agaricomycotina</taxon>
        <taxon>Agaricomycetes</taxon>
        <taxon>Agaricomycetidae</taxon>
        <taxon>Agaricales</taxon>
        <taxon>Pluteineae</taxon>
        <taxon>Pluteaceae</taxon>
        <taxon>Pluteus</taxon>
    </lineage>
</organism>
<keyword evidence="2" id="KW-1185">Reference proteome</keyword>
<protein>
    <submittedName>
        <fullName evidence="1">Uncharacterized protein</fullName>
    </submittedName>
</protein>
<proteinExistence type="predicted"/>
<name>A0ACD3A9Y8_9AGAR</name>
<evidence type="ECO:0000313" key="1">
    <source>
        <dbReference type="EMBL" id="TFK62688.1"/>
    </source>
</evidence>
<gene>
    <name evidence="1" type="ORF">BDN72DRAFT_903035</name>
</gene>